<feature type="binding site" description="in other chain" evidence="7">
    <location>
        <position position="253"/>
    </location>
    <ligand>
        <name>IMP</name>
        <dbReference type="ChEBI" id="CHEBI:58053"/>
        <note>ligand shared between dimeric partners</note>
    </ligand>
</feature>
<dbReference type="InterPro" id="IPR042109">
    <property type="entry name" value="Adenylosuccinate_synth_dom1"/>
</dbReference>
<keyword evidence="3 7" id="KW-0547">Nucleotide-binding</keyword>
<feature type="binding site" evidence="7">
    <location>
        <position position="138"/>
    </location>
    <ligand>
        <name>IMP</name>
        <dbReference type="ChEBI" id="CHEBI:58053"/>
        <note>ligand shared between dimeric partners</note>
    </ligand>
</feature>
<comment type="pathway">
    <text evidence="7 8">Purine metabolism; AMP biosynthesis via de novo pathway; AMP from IMP: step 1/2.</text>
</comment>
<accession>A0ABU2XQW2</accession>
<evidence type="ECO:0000256" key="6">
    <source>
        <dbReference type="ARBA" id="ARBA00023134"/>
    </source>
</evidence>
<keyword evidence="6 7" id="KW-0342">GTP-binding</keyword>
<comment type="cofactor">
    <cofactor evidence="7">
        <name>Mg(2+)</name>
        <dbReference type="ChEBI" id="CHEBI:18420"/>
    </cofactor>
    <text evidence="7">Binds 1 Mg(2+) ion per subunit.</text>
</comment>
<dbReference type="EMBL" id="JAVRFD010000025">
    <property type="protein sequence ID" value="MDT0548318.1"/>
    <property type="molecule type" value="Genomic_DNA"/>
</dbReference>
<comment type="catalytic activity">
    <reaction evidence="7 8">
        <text>IMP + L-aspartate + GTP = N(6)-(1,2-dicarboxyethyl)-AMP + GDP + phosphate + 2 H(+)</text>
        <dbReference type="Rhea" id="RHEA:15753"/>
        <dbReference type="ChEBI" id="CHEBI:15378"/>
        <dbReference type="ChEBI" id="CHEBI:29991"/>
        <dbReference type="ChEBI" id="CHEBI:37565"/>
        <dbReference type="ChEBI" id="CHEBI:43474"/>
        <dbReference type="ChEBI" id="CHEBI:57567"/>
        <dbReference type="ChEBI" id="CHEBI:58053"/>
        <dbReference type="ChEBI" id="CHEBI:58189"/>
        <dbReference type="EC" id="6.3.4.4"/>
    </reaction>
</comment>
<feature type="binding site" evidence="7">
    <location>
        <begin position="12"/>
        <end position="18"/>
    </location>
    <ligand>
        <name>GTP</name>
        <dbReference type="ChEBI" id="CHEBI:37565"/>
    </ligand>
</feature>
<keyword evidence="7" id="KW-0963">Cytoplasm</keyword>
<dbReference type="SUPFAM" id="SSF52540">
    <property type="entry name" value="P-loop containing nucleoside triphosphate hydrolases"/>
    <property type="match status" value="1"/>
</dbReference>
<dbReference type="NCBIfam" id="NF003295">
    <property type="entry name" value="PRK04293.1"/>
    <property type="match status" value="1"/>
</dbReference>
<evidence type="ECO:0000256" key="8">
    <source>
        <dbReference type="RuleBase" id="RU000520"/>
    </source>
</evidence>
<dbReference type="PANTHER" id="PTHR11846:SF0">
    <property type="entry name" value="ADENYLOSUCCINATE SYNTHETASE"/>
    <property type="match status" value="1"/>
</dbReference>
<evidence type="ECO:0000256" key="7">
    <source>
        <dbReference type="HAMAP-Rule" id="MF_00011"/>
    </source>
</evidence>
<comment type="subcellular location">
    <subcellularLocation>
        <location evidence="7">Cytoplasm</location>
    </subcellularLocation>
</comment>
<keyword evidence="2 7" id="KW-0479">Metal-binding</keyword>
<organism evidence="9 10">
    <name type="scientific">Streptomyces lonegramiae</name>
    <dbReference type="NCBI Taxonomy" id="3075524"/>
    <lineage>
        <taxon>Bacteria</taxon>
        <taxon>Bacillati</taxon>
        <taxon>Actinomycetota</taxon>
        <taxon>Actinomycetes</taxon>
        <taxon>Kitasatosporales</taxon>
        <taxon>Streptomycetaceae</taxon>
        <taxon>Streptomyces</taxon>
    </lineage>
</organism>
<evidence type="ECO:0000313" key="10">
    <source>
        <dbReference type="Proteomes" id="UP001180754"/>
    </source>
</evidence>
<feature type="binding site" evidence="7">
    <location>
        <begin position="249"/>
        <end position="255"/>
    </location>
    <ligand>
        <name>substrate</name>
    </ligand>
</feature>
<keyword evidence="4 7" id="KW-0658">Purine biosynthesis</keyword>
<reference evidence="9" key="1">
    <citation type="submission" date="2024-05" db="EMBL/GenBank/DDBJ databases">
        <title>30 novel species of actinomycetes from the DSMZ collection.</title>
        <authorList>
            <person name="Nouioui I."/>
        </authorList>
    </citation>
    <scope>NUCLEOTIDE SEQUENCE</scope>
    <source>
        <strain evidence="9">DSM 41529</strain>
    </source>
</reference>
<evidence type="ECO:0000256" key="1">
    <source>
        <dbReference type="ARBA" id="ARBA00022598"/>
    </source>
</evidence>
<keyword evidence="10" id="KW-1185">Reference proteome</keyword>
<keyword evidence="1 7" id="KW-0436">Ligase</keyword>
<dbReference type="Proteomes" id="UP001180754">
    <property type="component" value="Unassembled WGS sequence"/>
</dbReference>
<gene>
    <name evidence="7" type="primary">purA</name>
    <name evidence="9" type="ORF">RND15_37350</name>
</gene>
<dbReference type="InterPro" id="IPR042110">
    <property type="entry name" value="Adenylosuccinate_synth_dom2"/>
</dbReference>
<comment type="subunit">
    <text evidence="7">Homodimer.</text>
</comment>
<dbReference type="InterPro" id="IPR042111">
    <property type="entry name" value="Adenylosuccinate_synth_dom3"/>
</dbReference>
<feature type="binding site" evidence="7">
    <location>
        <begin position="42"/>
        <end position="44"/>
    </location>
    <ligand>
        <name>GTP</name>
        <dbReference type="ChEBI" id="CHEBI:37565"/>
    </ligand>
</feature>
<dbReference type="Gene3D" id="1.10.300.10">
    <property type="entry name" value="Adenylosuccinate Synthetase, subunit A, domain 2"/>
    <property type="match status" value="2"/>
</dbReference>
<comment type="similarity">
    <text evidence="7 8">Belongs to the adenylosuccinate synthetase family.</text>
</comment>
<protein>
    <recommendedName>
        <fullName evidence="7 8">Adenylosuccinate synthetase</fullName>
        <shortName evidence="7">AMPSase</shortName>
        <shortName evidence="7">AdSS</shortName>
        <ecNumber evidence="7 8">6.3.4.4</ecNumber>
    </recommendedName>
    <alternativeName>
        <fullName evidence="7">IMP--aspartate ligase</fullName>
    </alternativeName>
</protein>
<comment type="caution">
    <text evidence="7">Lacks conserved residue(s) required for the propagation of feature annotation.</text>
</comment>
<dbReference type="PANTHER" id="PTHR11846">
    <property type="entry name" value="ADENYLOSUCCINATE SYNTHETASE"/>
    <property type="match status" value="1"/>
</dbReference>
<feature type="binding site" evidence="7">
    <location>
        <position position="255"/>
    </location>
    <ligand>
        <name>GTP</name>
        <dbReference type="ChEBI" id="CHEBI:37565"/>
    </ligand>
</feature>
<evidence type="ECO:0000256" key="2">
    <source>
        <dbReference type="ARBA" id="ARBA00022723"/>
    </source>
</evidence>
<dbReference type="Gene3D" id="3.40.440.10">
    <property type="entry name" value="Adenylosuccinate Synthetase, subunit A, domain 1"/>
    <property type="match status" value="2"/>
</dbReference>
<dbReference type="Pfam" id="PF00709">
    <property type="entry name" value="Adenylsucc_synt"/>
    <property type="match status" value="2"/>
</dbReference>
<feature type="binding site" description="in other chain" evidence="7">
    <location>
        <position position="124"/>
    </location>
    <ligand>
        <name>IMP</name>
        <dbReference type="ChEBI" id="CHEBI:58053"/>
        <note>ligand shared between dimeric partners</note>
    </ligand>
</feature>
<feature type="binding site" evidence="7">
    <location>
        <begin position="320"/>
        <end position="322"/>
    </location>
    <ligand>
        <name>GTP</name>
        <dbReference type="ChEBI" id="CHEBI:37565"/>
    </ligand>
</feature>
<feature type="binding site" description="in other chain" evidence="7">
    <location>
        <position position="176"/>
    </location>
    <ligand>
        <name>IMP</name>
        <dbReference type="ChEBI" id="CHEBI:58053"/>
        <note>ligand shared between dimeric partners</note>
    </ligand>
</feature>
<feature type="binding site" evidence="7">
    <location>
        <position position="42"/>
    </location>
    <ligand>
        <name>Mg(2+)</name>
        <dbReference type="ChEBI" id="CHEBI:18420"/>
    </ligand>
</feature>
<evidence type="ECO:0000256" key="4">
    <source>
        <dbReference type="ARBA" id="ARBA00022755"/>
    </source>
</evidence>
<feature type="binding site" evidence="7">
    <location>
        <position position="13"/>
    </location>
    <ligand>
        <name>Mg(2+)</name>
        <dbReference type="ChEBI" id="CHEBI:18420"/>
    </ligand>
</feature>
<evidence type="ECO:0000313" key="9">
    <source>
        <dbReference type="EMBL" id="MDT0548318.1"/>
    </source>
</evidence>
<comment type="function">
    <text evidence="7">Plays an important role in the de novo pathway of purine nucleotide biosynthesis. Catalyzes the first committed step in the biosynthesis of AMP from IMP.</text>
</comment>
<evidence type="ECO:0000256" key="5">
    <source>
        <dbReference type="ARBA" id="ARBA00022842"/>
    </source>
</evidence>
<sequence>MTCTIVVGGQWGDEAKGKVSSYLALRDDPGVAVRAGLGPGAGHTVVHGGRTLRLRQVPSAVVNPRTRLLLGAGVLIRPEVLLREIKETGVGDRIGVDHRATVIEPGHVEAEQADAGLRDTVRSTGSGHGPALAARAMRSARRARDVAELAPYLTDVAAEVNAAVDAGDGVQVEGTNGFGLSVLYGSYPYTVGKDSTASTAAADVGLGPLAVDEVVLVFRAYPTRVGAGPFPTEIPEEEAERRGIVEYGTVTGRRRRTGTFDLDQAREAVRINRPSRLALTFLDHVTPDALGVRGGALPAEAAAFVRHVEKGLGRPVDLIGTGPASDDLIDRWTAQGGER</sequence>
<feature type="binding site" evidence="7">
    <location>
        <begin position="281"/>
        <end position="283"/>
    </location>
    <ligand>
        <name>GTP</name>
        <dbReference type="ChEBI" id="CHEBI:37565"/>
    </ligand>
</feature>
<dbReference type="InterPro" id="IPR018220">
    <property type="entry name" value="Adenylosuccin_syn_GTP-bd"/>
</dbReference>
<dbReference type="Gene3D" id="3.90.170.10">
    <property type="entry name" value="Adenylosuccinate Synthetase, subunit A, domain 3"/>
    <property type="match status" value="1"/>
</dbReference>
<dbReference type="HAMAP" id="MF_00011">
    <property type="entry name" value="Adenylosucc_synth"/>
    <property type="match status" value="1"/>
</dbReference>
<comment type="caution">
    <text evidence="9">The sequence shown here is derived from an EMBL/GenBank/DDBJ whole genome shotgun (WGS) entry which is preliminary data.</text>
</comment>
<dbReference type="SMART" id="SM00788">
    <property type="entry name" value="Adenylsucc_synt"/>
    <property type="match status" value="1"/>
</dbReference>
<dbReference type="RefSeq" id="WP_311728887.1">
    <property type="nucleotide sequence ID" value="NZ_JAVRFD010000025.1"/>
</dbReference>
<proteinExistence type="inferred from homology"/>
<keyword evidence="5 7" id="KW-0460">Magnesium</keyword>
<dbReference type="EC" id="6.3.4.4" evidence="7 8"/>
<feature type="active site" description="Proton acceptor" evidence="7">
    <location>
        <position position="13"/>
    </location>
</feature>
<feature type="binding site" description="in other chain" evidence="7">
    <location>
        <begin position="13"/>
        <end position="16"/>
    </location>
    <ligand>
        <name>IMP</name>
        <dbReference type="ChEBI" id="CHEBI:58053"/>
        <note>ligand shared between dimeric partners</note>
    </ligand>
</feature>
<name>A0ABU2XQW2_9ACTN</name>
<feature type="active site" description="Proton donor" evidence="7">
    <location>
        <position position="43"/>
    </location>
</feature>
<dbReference type="PROSITE" id="PS01266">
    <property type="entry name" value="ADENYLOSUCCIN_SYN_1"/>
    <property type="match status" value="1"/>
</dbReference>
<evidence type="ECO:0000256" key="3">
    <source>
        <dbReference type="ARBA" id="ARBA00022741"/>
    </source>
</evidence>
<dbReference type="InterPro" id="IPR001114">
    <property type="entry name" value="Adenylosuccinate_synthetase"/>
</dbReference>
<dbReference type="InterPro" id="IPR027417">
    <property type="entry name" value="P-loop_NTPase"/>
</dbReference>